<sequence>MKSIHRSRTVLVAAALATAAVTASPALAAPPDGADSAAGSVGAATPTLAAGPTAGSWVEPTVATPARQQASYSVATAAEVASARQVAPNIQHRQNNEQVADAVRQQIEGAQAMGVKTLNIDFQYQQTGYWCGPASVHNALSARGVSISQQQAANELPTDVDGTDWIGQVTSVLSSHVGWYETKEMPSDPPTQAQRDLLWYDITFDIDRGYALVANIVAPASNHPPGYPNYTIYHYFTVIGYNSDNQQVLIADSAGFAPTGTYWLSFDKLATLIPPKGYSA</sequence>
<evidence type="ECO:0000256" key="1">
    <source>
        <dbReference type="SAM" id="SignalP"/>
    </source>
</evidence>
<reference evidence="3" key="1">
    <citation type="submission" date="2024-05" db="EMBL/GenBank/DDBJ databases">
        <authorList>
            <person name="Cai S.Y."/>
            <person name="Jin L.M."/>
            <person name="Li H.R."/>
        </authorList>
    </citation>
    <scope>NUCLEOTIDE SEQUENCE</scope>
    <source>
        <strain evidence="3">A5-74</strain>
    </source>
</reference>
<name>A0AAU8DSL1_9ACTN</name>
<gene>
    <name evidence="3" type="ORF">ABLG96_06755</name>
</gene>
<dbReference type="SUPFAM" id="SSF54001">
    <property type="entry name" value="Cysteine proteinases"/>
    <property type="match status" value="1"/>
</dbReference>
<dbReference type="Gene3D" id="3.90.70.10">
    <property type="entry name" value="Cysteine proteinases"/>
    <property type="match status" value="1"/>
</dbReference>
<evidence type="ECO:0000313" key="3">
    <source>
        <dbReference type="EMBL" id="XCG64997.1"/>
    </source>
</evidence>
<feature type="chain" id="PRO_5043896791" evidence="1">
    <location>
        <begin position="29"/>
        <end position="280"/>
    </location>
</feature>
<dbReference type="Pfam" id="PF13529">
    <property type="entry name" value="Peptidase_C39_2"/>
    <property type="match status" value="1"/>
</dbReference>
<organism evidence="3">
    <name type="scientific">Nakamurella sp. A5-74</name>
    <dbReference type="NCBI Taxonomy" id="3158264"/>
    <lineage>
        <taxon>Bacteria</taxon>
        <taxon>Bacillati</taxon>
        <taxon>Actinomycetota</taxon>
        <taxon>Actinomycetes</taxon>
        <taxon>Nakamurellales</taxon>
        <taxon>Nakamurellaceae</taxon>
        <taxon>Nakamurella</taxon>
    </lineage>
</organism>
<keyword evidence="1" id="KW-0732">Signal</keyword>
<accession>A0AAU8DSL1</accession>
<feature type="signal peptide" evidence="1">
    <location>
        <begin position="1"/>
        <end position="28"/>
    </location>
</feature>
<feature type="domain" description="Peptidase C39-like" evidence="2">
    <location>
        <begin position="119"/>
        <end position="254"/>
    </location>
</feature>
<proteinExistence type="predicted"/>
<dbReference type="EMBL" id="CP159218">
    <property type="protein sequence ID" value="XCG64997.1"/>
    <property type="molecule type" value="Genomic_DNA"/>
</dbReference>
<dbReference type="InterPro" id="IPR039564">
    <property type="entry name" value="Peptidase_C39-like"/>
</dbReference>
<protein>
    <submittedName>
        <fullName evidence="3">C39 family peptidase</fullName>
    </submittedName>
</protein>
<evidence type="ECO:0000259" key="2">
    <source>
        <dbReference type="Pfam" id="PF13529"/>
    </source>
</evidence>
<dbReference type="InterPro" id="IPR038765">
    <property type="entry name" value="Papain-like_cys_pep_sf"/>
</dbReference>
<dbReference type="AlphaFoldDB" id="A0AAU8DSL1"/>
<dbReference type="RefSeq" id="WP_353650608.1">
    <property type="nucleotide sequence ID" value="NZ_CP159218.1"/>
</dbReference>